<evidence type="ECO:0000313" key="5">
    <source>
        <dbReference type="Proteomes" id="UP000199607"/>
    </source>
</evidence>
<evidence type="ECO:0000259" key="3">
    <source>
        <dbReference type="Pfam" id="PF19305"/>
    </source>
</evidence>
<dbReference type="SUPFAM" id="SSF103378">
    <property type="entry name" value="2-methylcitrate dehydratase PrpD"/>
    <property type="match status" value="1"/>
</dbReference>
<dbReference type="GO" id="GO:0016829">
    <property type="term" value="F:lyase activity"/>
    <property type="evidence" value="ECO:0007669"/>
    <property type="project" value="InterPro"/>
</dbReference>
<dbReference type="Proteomes" id="UP000199607">
    <property type="component" value="Unassembled WGS sequence"/>
</dbReference>
<dbReference type="InterPro" id="IPR042188">
    <property type="entry name" value="MmgE/PrpD_sf_2"/>
</dbReference>
<dbReference type="Pfam" id="PF03972">
    <property type="entry name" value="MmgE_PrpD_N"/>
    <property type="match status" value="1"/>
</dbReference>
<evidence type="ECO:0000313" key="4">
    <source>
        <dbReference type="EMBL" id="SFK64131.1"/>
    </source>
</evidence>
<dbReference type="EMBL" id="FOTC01000001">
    <property type="protein sequence ID" value="SFK64131.1"/>
    <property type="molecule type" value="Genomic_DNA"/>
</dbReference>
<dbReference type="InterPro" id="IPR045336">
    <property type="entry name" value="MmgE_PrpD_N"/>
</dbReference>
<dbReference type="Gene3D" id="1.10.4100.10">
    <property type="entry name" value="2-methylcitrate dehydratase PrpD"/>
    <property type="match status" value="1"/>
</dbReference>
<dbReference type="AlphaFoldDB" id="A0A1I4B847"/>
<dbReference type="Gene3D" id="3.30.1330.120">
    <property type="entry name" value="2-methylcitrate dehydratase PrpD"/>
    <property type="match status" value="1"/>
</dbReference>
<name>A0A1I4B847_9EURY</name>
<dbReference type="InterPro" id="IPR042183">
    <property type="entry name" value="MmgE/PrpD_sf_1"/>
</dbReference>
<keyword evidence="5" id="KW-1185">Reference proteome</keyword>
<evidence type="ECO:0000259" key="2">
    <source>
        <dbReference type="Pfam" id="PF03972"/>
    </source>
</evidence>
<accession>A0A1I4B847</accession>
<feature type="domain" description="MmgE/PrpD N-terminal" evidence="2">
    <location>
        <begin position="15"/>
        <end position="242"/>
    </location>
</feature>
<sequence length="461" mass="49835">MIPQTPVRDWERHVYDFLTTEIPDEVREEGRRLVTDVLSATVAGAVAPQHEQVFREAAMAEGGASVLGTNRRVDPSQAALLNVTAAITQEMEEGHNRGGHVGASIVAGAVGVAEANDVAGKEFVDACIRSYELCTRLEYALFAMKARINDAVPWLVRNPHSTWTTVGPALTSAVCLGLDADQCRETFRTAANLAVVSMHDPYAEGAPSRNFTAGFSAQAGVSVATCAAAGLRGSAAAIEAVYDPFEDILGDGEFDALFASLGDDWWLTEAYHKQYPSCRYTHAPLDALRAAGVDGLAVDDIERIDVSTYRNGVDMSHTRPQTTTAAKFSTPYVLARWIADGELRLDHFGGDALEEEHVQALSERVHFHVDDELEAAFPESWGASVELTTTSGATYTGRRAYPSGDYRDPLSEEAFDERTRALLALGLGVESDSEAVERARRALDDVETVPVGETVEALSRQ</sequence>
<dbReference type="InterPro" id="IPR045337">
    <property type="entry name" value="MmgE_PrpD_C"/>
</dbReference>
<dbReference type="Pfam" id="PF19305">
    <property type="entry name" value="MmgE_PrpD_C"/>
    <property type="match status" value="1"/>
</dbReference>
<gene>
    <name evidence="4" type="ORF">SAMN04487950_0334</name>
</gene>
<dbReference type="STRING" id="553466.SAMN04487950_0334"/>
<dbReference type="RefSeq" id="WP_089864881.1">
    <property type="nucleotide sequence ID" value="NZ_FOTC01000001.1"/>
</dbReference>
<proteinExistence type="inferred from homology"/>
<dbReference type="PANTHER" id="PTHR16943:SF8">
    <property type="entry name" value="2-METHYLCITRATE DEHYDRATASE"/>
    <property type="match status" value="1"/>
</dbReference>
<protein>
    <submittedName>
        <fullName evidence="4">2-methylcitrate dehydratase PrpD</fullName>
    </submittedName>
</protein>
<evidence type="ECO:0000256" key="1">
    <source>
        <dbReference type="ARBA" id="ARBA00006174"/>
    </source>
</evidence>
<organism evidence="4 5">
    <name type="scientific">Halogranum rubrum</name>
    <dbReference type="NCBI Taxonomy" id="553466"/>
    <lineage>
        <taxon>Archaea</taxon>
        <taxon>Methanobacteriati</taxon>
        <taxon>Methanobacteriota</taxon>
        <taxon>Stenosarchaea group</taxon>
        <taxon>Halobacteria</taxon>
        <taxon>Halobacteriales</taxon>
        <taxon>Haloferacaceae</taxon>
    </lineage>
</organism>
<comment type="similarity">
    <text evidence="1">Belongs to the PrpD family.</text>
</comment>
<dbReference type="InterPro" id="IPR036148">
    <property type="entry name" value="MmgE/PrpD_sf"/>
</dbReference>
<feature type="domain" description="MmgE/PrpD C-terminal" evidence="3">
    <location>
        <begin position="275"/>
        <end position="436"/>
    </location>
</feature>
<dbReference type="PANTHER" id="PTHR16943">
    <property type="entry name" value="2-METHYLCITRATE DEHYDRATASE-RELATED"/>
    <property type="match status" value="1"/>
</dbReference>
<dbReference type="InterPro" id="IPR005656">
    <property type="entry name" value="MmgE_PrpD"/>
</dbReference>
<reference evidence="5" key="1">
    <citation type="submission" date="2016-10" db="EMBL/GenBank/DDBJ databases">
        <authorList>
            <person name="Varghese N."/>
            <person name="Submissions S."/>
        </authorList>
    </citation>
    <scope>NUCLEOTIDE SEQUENCE [LARGE SCALE GENOMIC DNA]</scope>
    <source>
        <strain evidence="5">CGMCC 1.7738</strain>
    </source>
</reference>